<proteinExistence type="predicted"/>
<keyword evidence="2" id="KW-1133">Transmembrane helix</keyword>
<sequence length="622" mass="67893">MNNSKLTVLVPTTAYTLAYTLPLLLISILLIFAGSFLTLDRTRSFPPAEDYTTLPGTFDTKKRRIHLRFEGGIGGLAIGYVFGVHLSTLLALLIPGTTSSSPLSPKSFLAVWILSCIPTTILGGVKKNAALLFAGVGGGISIALGLSIILHPSLLPRQILLGIFTILLTTMLLIGSFIPRLSIILLRPSLRTASSAMGSLGLVVSIALLSRPAPVLGWANAWERLWLQNGNPTEWGTGKEKGLSAAWAVFWALGIVSDWALSRWVGECPDEKWDKYLAKYTTDPPNQPGRAGTFQPPKSFWEKLFPYKSHHADTDYFLGGPTPLEKEKDDMVFPSEKDMKHTLPPSEPLRDVDSYYALPPPKPISRKLKSVKRPTGPGHVSMDMEVDVPAGPTFLQKKKSTSAKEKWKGMIGRRRKKPIKFGTIDELSDSSSDEVEGIKDGGKLSPGPAKRPWIVTNQQSSYSSSTPTLVEGNSAPGTPPIPASDTRDAGEVDIDYDKELELLQSRLGFKEVLRYSDEEDSDAIKRKHPSNVAWSPTFLQRHQPQVREGSGGIVPPIAGAMPVPATPSLIRAVDRIAEAQKDVYGGAAAYPYPLEGVPVTSDRSGAPRWDDFWKEVRVKAQD</sequence>
<feature type="region of interest" description="Disordered" evidence="1">
    <location>
        <begin position="363"/>
        <end position="385"/>
    </location>
</feature>
<feature type="transmembrane region" description="Helical" evidence="2">
    <location>
        <begin position="159"/>
        <end position="178"/>
    </location>
</feature>
<keyword evidence="2" id="KW-0812">Transmembrane</keyword>
<feature type="transmembrane region" description="Helical" evidence="2">
    <location>
        <begin position="107"/>
        <end position="125"/>
    </location>
</feature>
<reference evidence="3 4" key="1">
    <citation type="submission" date="2020-07" db="EMBL/GenBank/DDBJ databases">
        <title>Comparative genomics of pyrophilous fungi reveals a link between fire events and developmental genes.</title>
        <authorList>
            <consortium name="DOE Joint Genome Institute"/>
            <person name="Steindorff A.S."/>
            <person name="Carver A."/>
            <person name="Calhoun S."/>
            <person name="Stillman K."/>
            <person name="Liu H."/>
            <person name="Lipzen A."/>
            <person name="Pangilinan J."/>
            <person name="Labutti K."/>
            <person name="Bruns T.D."/>
            <person name="Grigoriev I.V."/>
        </authorList>
    </citation>
    <scope>NUCLEOTIDE SEQUENCE [LARGE SCALE GENOMIC DNA]</scope>
    <source>
        <strain evidence="3 4">CBS 144469</strain>
    </source>
</reference>
<accession>A0A8H6HZ67</accession>
<protein>
    <recommendedName>
        <fullName evidence="5">DUF4203 domain-containing protein</fullName>
    </recommendedName>
</protein>
<evidence type="ECO:0000256" key="2">
    <source>
        <dbReference type="SAM" id="Phobius"/>
    </source>
</evidence>
<feature type="compositionally biased region" description="Polar residues" evidence="1">
    <location>
        <begin position="455"/>
        <end position="468"/>
    </location>
</feature>
<evidence type="ECO:0000256" key="1">
    <source>
        <dbReference type="SAM" id="MobiDB-lite"/>
    </source>
</evidence>
<comment type="caution">
    <text evidence="3">The sequence shown here is derived from an EMBL/GenBank/DDBJ whole genome shotgun (WGS) entry which is preliminary data.</text>
</comment>
<feature type="region of interest" description="Disordered" evidence="1">
    <location>
        <begin position="431"/>
        <end position="489"/>
    </location>
</feature>
<dbReference type="AlphaFoldDB" id="A0A8H6HZ67"/>
<feature type="transmembrane region" description="Helical" evidence="2">
    <location>
        <begin position="132"/>
        <end position="153"/>
    </location>
</feature>
<evidence type="ECO:0008006" key="5">
    <source>
        <dbReference type="Google" id="ProtNLM"/>
    </source>
</evidence>
<feature type="transmembrane region" description="Helical" evidence="2">
    <location>
        <begin position="20"/>
        <end position="39"/>
    </location>
</feature>
<gene>
    <name evidence="3" type="ORF">DFP72DRAFT_1008529</name>
</gene>
<organism evidence="3 4">
    <name type="scientific">Ephemerocybe angulata</name>
    <dbReference type="NCBI Taxonomy" id="980116"/>
    <lineage>
        <taxon>Eukaryota</taxon>
        <taxon>Fungi</taxon>
        <taxon>Dikarya</taxon>
        <taxon>Basidiomycota</taxon>
        <taxon>Agaricomycotina</taxon>
        <taxon>Agaricomycetes</taxon>
        <taxon>Agaricomycetidae</taxon>
        <taxon>Agaricales</taxon>
        <taxon>Agaricineae</taxon>
        <taxon>Psathyrellaceae</taxon>
        <taxon>Ephemerocybe</taxon>
    </lineage>
</organism>
<feature type="transmembrane region" description="Helical" evidence="2">
    <location>
        <begin position="71"/>
        <end position="95"/>
    </location>
</feature>
<name>A0A8H6HZ67_9AGAR</name>
<keyword evidence="2" id="KW-0472">Membrane</keyword>
<dbReference type="EMBL" id="JACGCI010000028">
    <property type="protein sequence ID" value="KAF6755955.1"/>
    <property type="molecule type" value="Genomic_DNA"/>
</dbReference>
<evidence type="ECO:0000313" key="4">
    <source>
        <dbReference type="Proteomes" id="UP000521943"/>
    </source>
</evidence>
<dbReference type="Proteomes" id="UP000521943">
    <property type="component" value="Unassembled WGS sequence"/>
</dbReference>
<evidence type="ECO:0000313" key="3">
    <source>
        <dbReference type="EMBL" id="KAF6755955.1"/>
    </source>
</evidence>
<dbReference type="OrthoDB" id="3364886at2759"/>
<keyword evidence="4" id="KW-1185">Reference proteome</keyword>
<feature type="transmembrane region" description="Helical" evidence="2">
    <location>
        <begin position="190"/>
        <end position="209"/>
    </location>
</feature>